<evidence type="ECO:0000313" key="3">
    <source>
        <dbReference type="Proteomes" id="UP000221957"/>
    </source>
</evidence>
<dbReference type="PANTHER" id="PTHR34203">
    <property type="entry name" value="METHYLTRANSFERASE, FKBM FAMILY PROTEIN"/>
    <property type="match status" value="1"/>
</dbReference>
<dbReference type="PANTHER" id="PTHR34203:SF15">
    <property type="entry name" value="SLL1173 PROTEIN"/>
    <property type="match status" value="1"/>
</dbReference>
<keyword evidence="2" id="KW-0808">Transferase</keyword>
<proteinExistence type="predicted"/>
<gene>
    <name evidence="2" type="ORF">SEA_PARADIDDLES_88</name>
</gene>
<keyword evidence="3" id="KW-1185">Reference proteome</keyword>
<dbReference type="InterPro" id="IPR052514">
    <property type="entry name" value="SAM-dependent_MTase"/>
</dbReference>
<dbReference type="GO" id="GO:0032259">
    <property type="term" value="P:methylation"/>
    <property type="evidence" value="ECO:0007669"/>
    <property type="project" value="UniProtKB-KW"/>
</dbReference>
<dbReference type="InterPro" id="IPR029063">
    <property type="entry name" value="SAM-dependent_MTases_sf"/>
</dbReference>
<dbReference type="InterPro" id="IPR006342">
    <property type="entry name" value="FkbM_mtfrase"/>
</dbReference>
<dbReference type="Pfam" id="PF05050">
    <property type="entry name" value="Methyltransf_21"/>
    <property type="match status" value="1"/>
</dbReference>
<dbReference type="Proteomes" id="UP000221957">
    <property type="component" value="Segment"/>
</dbReference>
<reference evidence="2 3" key="1">
    <citation type="submission" date="2017-06" db="EMBL/GenBank/DDBJ databases">
        <authorList>
            <person name="Calovich-Benne C.K."/>
            <person name="Green B.Y."/>
            <person name="Gonzales J.C."/>
            <person name="Martinez A.D."/>
            <person name="Suri N."/>
            <person name="Nayek S."/>
            <person name="Bhuiyan S."/>
            <person name="Hughes L.E."/>
            <person name="Garlena R.A."/>
            <person name="Russell D.A."/>
            <person name="Pope W.H."/>
            <person name="Jacobs-Sera D."/>
            <person name="Hendrix R.W."/>
            <person name="Hatfull G.F."/>
        </authorList>
    </citation>
    <scope>NUCLEOTIDE SEQUENCE [LARGE SCALE GENOMIC DNA]</scope>
</reference>
<organism evidence="2 3">
    <name type="scientific">Streptomyces phage Paradiddles</name>
    <dbReference type="NCBI Taxonomy" id="2023993"/>
    <lineage>
        <taxon>Viruses</taxon>
        <taxon>Duplodnaviria</taxon>
        <taxon>Heunggongvirae</taxon>
        <taxon>Uroviricota</taxon>
        <taxon>Caudoviricetes</taxon>
        <taxon>Stanwilliamsviridae</taxon>
        <taxon>Boydwoodruffvirinae</taxon>
        <taxon>Samistivirus</taxon>
        <taxon>Samistivirus paradiddles</taxon>
    </lineage>
</organism>
<evidence type="ECO:0000259" key="1">
    <source>
        <dbReference type="Pfam" id="PF05050"/>
    </source>
</evidence>
<protein>
    <submittedName>
        <fullName evidence="2">Methyltransferase</fullName>
    </submittedName>
</protein>
<dbReference type="GO" id="GO:0008168">
    <property type="term" value="F:methyltransferase activity"/>
    <property type="evidence" value="ECO:0007669"/>
    <property type="project" value="UniProtKB-KW"/>
</dbReference>
<dbReference type="EMBL" id="MF347637">
    <property type="protein sequence ID" value="ASR77573.1"/>
    <property type="molecule type" value="Genomic_DNA"/>
</dbReference>
<keyword evidence="2" id="KW-0489">Methyltransferase</keyword>
<accession>A0A222Z098</accession>
<evidence type="ECO:0000313" key="2">
    <source>
        <dbReference type="EMBL" id="ASR77573.1"/>
    </source>
</evidence>
<dbReference type="Gene3D" id="3.40.50.150">
    <property type="entry name" value="Vaccinia Virus protein VP39"/>
    <property type="match status" value="1"/>
</dbReference>
<name>A0A222Z098_9CAUD</name>
<dbReference type="NCBIfam" id="TIGR01444">
    <property type="entry name" value="fkbM_fam"/>
    <property type="match status" value="1"/>
</dbReference>
<sequence length="256" mass="29235">MKYFSRDDVEKIGRAGAMFEEDEHGIRFRMLGSFWMYAEDDDEAMTPHFKNGLCYWESWVTKYISERVPTGAVFVDVGANVGYYSLWAAAHGCEVVAFEPNKHLVQMIENSAKANGFYIEVMPWALSDKNGKMNLYVPEHHSGAASLHHKLGKKTSVRVQKLDESYGFEPGSDVYIKIDAEGAEPFIWAGMQKTWETCNVVVFMEWSNARYSDTFGHRLLDEAKVSLIEYDGTARELTEQELLGISDVRMIVLERK</sequence>
<feature type="domain" description="Methyltransferase FkbM" evidence="1">
    <location>
        <begin position="76"/>
        <end position="213"/>
    </location>
</feature>
<dbReference type="SUPFAM" id="SSF53335">
    <property type="entry name" value="S-adenosyl-L-methionine-dependent methyltransferases"/>
    <property type="match status" value="1"/>
</dbReference>